<dbReference type="GO" id="GO:0016987">
    <property type="term" value="F:sigma factor activity"/>
    <property type="evidence" value="ECO:0007669"/>
    <property type="project" value="UniProtKB-KW"/>
</dbReference>
<dbReference type="InterPro" id="IPR036388">
    <property type="entry name" value="WH-like_DNA-bd_sf"/>
</dbReference>
<gene>
    <name evidence="8" type="ordered locus">Shel_12120</name>
</gene>
<evidence type="ECO:0000259" key="7">
    <source>
        <dbReference type="Pfam" id="PF04545"/>
    </source>
</evidence>
<organism evidence="8 9">
    <name type="scientific">Slackia heliotrinireducens (strain ATCC 29202 / DSM 20476 / NCTC 11029 / RHS 1)</name>
    <name type="common">Peptococcus heliotrinreducens</name>
    <dbReference type="NCBI Taxonomy" id="471855"/>
    <lineage>
        <taxon>Bacteria</taxon>
        <taxon>Bacillati</taxon>
        <taxon>Actinomycetota</taxon>
        <taxon>Coriobacteriia</taxon>
        <taxon>Eggerthellales</taxon>
        <taxon>Eggerthellaceae</taxon>
        <taxon>Slackia</taxon>
    </lineage>
</organism>
<dbReference type="GO" id="GO:0006352">
    <property type="term" value="P:DNA-templated transcription initiation"/>
    <property type="evidence" value="ECO:0007669"/>
    <property type="project" value="InterPro"/>
</dbReference>
<evidence type="ECO:0000259" key="6">
    <source>
        <dbReference type="Pfam" id="PF04542"/>
    </source>
</evidence>
<feature type="domain" description="RNA polymerase sigma-70 region 4" evidence="7">
    <location>
        <begin position="133"/>
        <end position="180"/>
    </location>
</feature>
<dbReference type="Pfam" id="PF04545">
    <property type="entry name" value="Sigma70_r4"/>
    <property type="match status" value="1"/>
</dbReference>
<evidence type="ECO:0000256" key="4">
    <source>
        <dbReference type="ARBA" id="ARBA00023125"/>
    </source>
</evidence>
<keyword evidence="9" id="KW-1185">Reference proteome</keyword>
<evidence type="ECO:0000256" key="2">
    <source>
        <dbReference type="ARBA" id="ARBA00023015"/>
    </source>
</evidence>
<proteinExistence type="inferred from homology"/>
<dbReference type="NCBIfam" id="TIGR02937">
    <property type="entry name" value="sigma70-ECF"/>
    <property type="match status" value="1"/>
</dbReference>
<dbReference type="eggNOG" id="COG1595">
    <property type="taxonomic scope" value="Bacteria"/>
</dbReference>
<dbReference type="Proteomes" id="UP000002026">
    <property type="component" value="Chromosome"/>
</dbReference>
<protein>
    <submittedName>
        <fullName evidence="8">RNA polymerase sigma factor, sigma-70 family</fullName>
    </submittedName>
</protein>
<dbReference type="InterPro" id="IPR007627">
    <property type="entry name" value="RNA_pol_sigma70_r2"/>
</dbReference>
<dbReference type="SUPFAM" id="SSF88659">
    <property type="entry name" value="Sigma3 and sigma4 domains of RNA polymerase sigma factors"/>
    <property type="match status" value="1"/>
</dbReference>
<evidence type="ECO:0000256" key="3">
    <source>
        <dbReference type="ARBA" id="ARBA00023082"/>
    </source>
</evidence>
<dbReference type="CDD" id="cd06171">
    <property type="entry name" value="Sigma70_r4"/>
    <property type="match status" value="1"/>
</dbReference>
<keyword evidence="4" id="KW-0238">DNA-binding</keyword>
<dbReference type="STRING" id="471855.Shel_12120"/>
<dbReference type="AlphaFoldDB" id="C7N5Q5"/>
<dbReference type="SUPFAM" id="SSF88946">
    <property type="entry name" value="Sigma2 domain of RNA polymerase sigma factors"/>
    <property type="match status" value="1"/>
</dbReference>
<evidence type="ECO:0000256" key="5">
    <source>
        <dbReference type="ARBA" id="ARBA00023163"/>
    </source>
</evidence>
<feature type="domain" description="RNA polymerase sigma-70 region 2" evidence="6">
    <location>
        <begin position="45"/>
        <end position="109"/>
    </location>
</feature>
<dbReference type="HOGENOM" id="CLU_047691_3_4_11"/>
<keyword evidence="3" id="KW-0731">Sigma factor</keyword>
<dbReference type="InterPro" id="IPR013325">
    <property type="entry name" value="RNA_pol_sigma_r2"/>
</dbReference>
<evidence type="ECO:0000256" key="1">
    <source>
        <dbReference type="ARBA" id="ARBA00010641"/>
    </source>
</evidence>
<dbReference type="InterPro" id="IPR014284">
    <property type="entry name" value="RNA_pol_sigma-70_dom"/>
</dbReference>
<dbReference type="EMBL" id="CP001684">
    <property type="protein sequence ID" value="ACV22240.1"/>
    <property type="molecule type" value="Genomic_DNA"/>
</dbReference>
<sequence>MESPLKTKSIRTFGGHFALSWLEEVMALPLRKQSNLDYEQARHIVEECYDSILAYCTRHAPAGYEAADLAQETFLRFVRTRSYQDRGRPIAYLMTIARNVCIDAGRKNRLQTVPLDFEPADPEDEFCADVRKALESLPDEPRELLEMRYGFGLQVNEIARMFDESRYATRRKIKKALELLHEELKG</sequence>
<dbReference type="RefSeq" id="WP_012798343.1">
    <property type="nucleotide sequence ID" value="NC_013165.1"/>
</dbReference>
<dbReference type="GO" id="GO:0003677">
    <property type="term" value="F:DNA binding"/>
    <property type="evidence" value="ECO:0007669"/>
    <property type="project" value="UniProtKB-KW"/>
</dbReference>
<evidence type="ECO:0000313" key="8">
    <source>
        <dbReference type="EMBL" id="ACV22240.1"/>
    </source>
</evidence>
<reference evidence="8 9" key="1">
    <citation type="journal article" date="2009" name="Stand. Genomic Sci.">
        <title>Complete genome sequence of Slackia heliotrinireducens type strain (RHS 1).</title>
        <authorList>
            <person name="Pukall R."/>
            <person name="Lapidus A."/>
            <person name="Nolan M."/>
            <person name="Copeland A."/>
            <person name="Glavina Del Rio T."/>
            <person name="Lucas S."/>
            <person name="Chen F."/>
            <person name="Tice H."/>
            <person name="Cheng J.F."/>
            <person name="Chertkov O."/>
            <person name="Bruce D."/>
            <person name="Goodwin L."/>
            <person name="Kuske C."/>
            <person name="Brettin T."/>
            <person name="Detter J.C."/>
            <person name="Han C."/>
            <person name="Pitluck S."/>
            <person name="Pati A."/>
            <person name="Mavrommatis K."/>
            <person name="Ivanova N."/>
            <person name="Ovchinnikova G."/>
            <person name="Chen A."/>
            <person name="Palaniappan K."/>
            <person name="Schneider S."/>
            <person name="Rohde M."/>
            <person name="Chain P."/>
            <person name="D'haeseleer P."/>
            <person name="Goker M."/>
            <person name="Bristow J."/>
            <person name="Eisen J.A."/>
            <person name="Markowitz V."/>
            <person name="Kyrpides N.C."/>
            <person name="Klenk H.P."/>
            <person name="Hugenholtz P."/>
        </authorList>
    </citation>
    <scope>NUCLEOTIDE SEQUENCE [LARGE SCALE GENOMIC DNA]</scope>
    <source>
        <strain evidence="9">ATCC 29202 / DSM 20476 / NCTC 11029 / RHS 1</strain>
    </source>
</reference>
<dbReference type="KEGG" id="shi:Shel_12120"/>
<dbReference type="Gene3D" id="1.10.10.10">
    <property type="entry name" value="Winged helix-like DNA-binding domain superfamily/Winged helix DNA-binding domain"/>
    <property type="match status" value="1"/>
</dbReference>
<dbReference type="InterPro" id="IPR007630">
    <property type="entry name" value="RNA_pol_sigma70_r4"/>
</dbReference>
<dbReference type="Gene3D" id="1.10.1740.10">
    <property type="match status" value="1"/>
</dbReference>
<dbReference type="Pfam" id="PF04542">
    <property type="entry name" value="Sigma70_r2"/>
    <property type="match status" value="1"/>
</dbReference>
<keyword evidence="2" id="KW-0805">Transcription regulation</keyword>
<dbReference type="PANTHER" id="PTHR43133:SF8">
    <property type="entry name" value="RNA POLYMERASE SIGMA FACTOR HI_1459-RELATED"/>
    <property type="match status" value="1"/>
</dbReference>
<comment type="similarity">
    <text evidence="1">Belongs to the sigma-70 factor family. ECF subfamily.</text>
</comment>
<evidence type="ECO:0000313" key="9">
    <source>
        <dbReference type="Proteomes" id="UP000002026"/>
    </source>
</evidence>
<dbReference type="InterPro" id="IPR039425">
    <property type="entry name" value="RNA_pol_sigma-70-like"/>
</dbReference>
<accession>C7N5Q5</accession>
<name>C7N5Q5_SLAHD</name>
<dbReference type="PANTHER" id="PTHR43133">
    <property type="entry name" value="RNA POLYMERASE ECF-TYPE SIGMA FACTO"/>
    <property type="match status" value="1"/>
</dbReference>
<dbReference type="InterPro" id="IPR013324">
    <property type="entry name" value="RNA_pol_sigma_r3/r4-like"/>
</dbReference>
<keyword evidence="5" id="KW-0804">Transcription</keyword>